<evidence type="ECO:0000256" key="1">
    <source>
        <dbReference type="ARBA" id="ARBA00023002"/>
    </source>
</evidence>
<gene>
    <name evidence="3" type="ORF">ENU28_03050</name>
</gene>
<dbReference type="PANTHER" id="PTHR42947:SF1">
    <property type="entry name" value="COB--COM HETERODISULFIDE REDUCTASE SUBUNIT B 1"/>
    <property type="match status" value="1"/>
</dbReference>
<feature type="domain" description="Cysteine-rich" evidence="2">
    <location>
        <begin position="142"/>
        <end position="233"/>
    </location>
</feature>
<keyword evidence="1" id="KW-0560">Oxidoreductase</keyword>
<dbReference type="InterPro" id="IPR004017">
    <property type="entry name" value="Cys_rich_dom"/>
</dbReference>
<dbReference type="Pfam" id="PF02754">
    <property type="entry name" value="CCG"/>
    <property type="match status" value="2"/>
</dbReference>
<name>A0A7V4CI43_UNCW3</name>
<evidence type="ECO:0000313" key="3">
    <source>
        <dbReference type="EMBL" id="HGQ55427.1"/>
    </source>
</evidence>
<protein>
    <recommendedName>
        <fullName evidence="2">Cysteine-rich domain-containing protein</fullName>
    </recommendedName>
</protein>
<dbReference type="EMBL" id="DTBX01000107">
    <property type="protein sequence ID" value="HGQ55427.1"/>
    <property type="molecule type" value="Genomic_DNA"/>
</dbReference>
<feature type="domain" description="Cysteine-rich" evidence="2">
    <location>
        <begin position="3"/>
        <end position="84"/>
    </location>
</feature>
<dbReference type="GO" id="GO:0016491">
    <property type="term" value="F:oxidoreductase activity"/>
    <property type="evidence" value="ECO:0007669"/>
    <property type="project" value="UniProtKB-KW"/>
</dbReference>
<dbReference type="InterPro" id="IPR051278">
    <property type="entry name" value="HdrB/HdrD_reductase"/>
</dbReference>
<comment type="caution">
    <text evidence="3">The sequence shown here is derived from an EMBL/GenBank/DDBJ whole genome shotgun (WGS) entry which is preliminary data.</text>
</comment>
<dbReference type="Gene3D" id="1.20.1050.140">
    <property type="match status" value="1"/>
</dbReference>
<organism evidence="3">
    <name type="scientific">candidate division WOR-3 bacterium</name>
    <dbReference type="NCBI Taxonomy" id="2052148"/>
    <lineage>
        <taxon>Bacteria</taxon>
        <taxon>Bacteria division WOR-3</taxon>
    </lineage>
</organism>
<dbReference type="AlphaFoldDB" id="A0A7V4CI43"/>
<sequence>MRYLYYPGCTLKTTGKVFDDSIKEVAKVLDIELKELTNWYCCQAIYTPLNDAPSLILGAMRNLIETQREDDKLVTACAACYNVLLRAQNSYFQDQLLKERVDAYLEEELRERIKIIHFFELLEEKVELLNSLIKKRNSFSLACYYGCLLTRPKGIALFSNDINPQRLENLFSKLGFNIIDFGFKTRCCGSYLTYTKEEAVKDCVEKIVLSIEEAAGNNNCQILTTCPLCQFNLENYQNKYQVFYFTQFLLSLIKGD</sequence>
<evidence type="ECO:0000259" key="2">
    <source>
        <dbReference type="Pfam" id="PF02754"/>
    </source>
</evidence>
<proteinExistence type="predicted"/>
<dbReference type="PANTHER" id="PTHR42947">
    <property type="entry name" value="COB--COM HETERODISULFIDE REDUCTASE SUBUNIT B 1"/>
    <property type="match status" value="1"/>
</dbReference>
<reference evidence="3" key="1">
    <citation type="journal article" date="2020" name="mSystems">
        <title>Genome- and Community-Level Interaction Insights into Carbon Utilization and Element Cycling Functions of Hydrothermarchaeota in Hydrothermal Sediment.</title>
        <authorList>
            <person name="Zhou Z."/>
            <person name="Liu Y."/>
            <person name="Xu W."/>
            <person name="Pan J."/>
            <person name="Luo Z.H."/>
            <person name="Li M."/>
        </authorList>
    </citation>
    <scope>NUCLEOTIDE SEQUENCE [LARGE SCALE GENOMIC DNA]</scope>
    <source>
        <strain evidence="3">SpSt-655</strain>
    </source>
</reference>
<accession>A0A7V4CI43</accession>